<feature type="region of interest" description="Disordered" evidence="1">
    <location>
        <begin position="1"/>
        <end position="89"/>
    </location>
</feature>
<proteinExistence type="predicted"/>
<feature type="compositionally biased region" description="Basic and acidic residues" evidence="1">
    <location>
        <begin position="436"/>
        <end position="448"/>
    </location>
</feature>
<organism evidence="2 3">
    <name type="scientific">Streblomastix strix</name>
    <dbReference type="NCBI Taxonomy" id="222440"/>
    <lineage>
        <taxon>Eukaryota</taxon>
        <taxon>Metamonada</taxon>
        <taxon>Preaxostyla</taxon>
        <taxon>Oxymonadida</taxon>
        <taxon>Streblomastigidae</taxon>
        <taxon>Streblomastix</taxon>
    </lineage>
</organism>
<dbReference type="EMBL" id="SNRW01022661">
    <property type="protein sequence ID" value="KAA6363635.1"/>
    <property type="molecule type" value="Genomic_DNA"/>
</dbReference>
<accession>A0A5J4U1X2</accession>
<sequence>MNRVIMPKLKQKQLPKFQNPKLCPKEVRKQLKRQNPNQKSQKKRVKRSRIPDRAGTLQPRKISVEISLGNRGEERADDKGSSGNGRKDWRIDIQRERQRNGVQDLKVYIGMETNRKRRIYKYRILSEIQRLKQLIKIRRKQNDNPIQRNIRGEESISRNVEGKIGKRDSNTYIIRPSEMVESYILDNETQWNMVKDFGCEQVEQGNREITFQNAWTRGSIVSSKLNGICIIFRSQISISPHHSIPKLNIIPSIQFQQQQLRIQSNAIWDQTKPNLLRGSNRINPQTNKNTFGNQDSELLRRHTSNPSRQTNTQNTNNGNNENTGIVRMDNFNGQMRDRTEIDNNISGIDMEFERNEYKNVGRKKVKDDKSIKGLVQHNIQEQERVDKTTSSSDWQIELSETSDKGSFSISNRIRQNENSSVKDGIMGWNNDSKQSSIKEIEMVDKEYS</sequence>
<feature type="compositionally biased region" description="Basic and acidic residues" evidence="1">
    <location>
        <begin position="71"/>
        <end position="89"/>
    </location>
</feature>
<feature type="compositionally biased region" description="Low complexity" evidence="1">
    <location>
        <begin position="309"/>
        <end position="324"/>
    </location>
</feature>
<feature type="region of interest" description="Disordered" evidence="1">
    <location>
        <begin position="275"/>
        <end position="325"/>
    </location>
</feature>
<feature type="compositionally biased region" description="Low complexity" evidence="1">
    <location>
        <begin position="12"/>
        <end position="22"/>
    </location>
</feature>
<dbReference type="AlphaFoldDB" id="A0A5J4U1X2"/>
<protein>
    <submittedName>
        <fullName evidence="2">Uncharacterized protein</fullName>
    </submittedName>
</protein>
<evidence type="ECO:0000313" key="3">
    <source>
        <dbReference type="Proteomes" id="UP000324800"/>
    </source>
</evidence>
<gene>
    <name evidence="2" type="ORF">EZS28_040839</name>
</gene>
<name>A0A5J4U1X2_9EUKA</name>
<feature type="compositionally biased region" description="Polar residues" evidence="1">
    <location>
        <begin position="280"/>
        <end position="296"/>
    </location>
</feature>
<evidence type="ECO:0000313" key="2">
    <source>
        <dbReference type="EMBL" id="KAA6363635.1"/>
    </source>
</evidence>
<reference evidence="2 3" key="1">
    <citation type="submission" date="2019-03" db="EMBL/GenBank/DDBJ databases">
        <title>Single cell metagenomics reveals metabolic interactions within the superorganism composed of flagellate Streblomastix strix and complex community of Bacteroidetes bacteria on its surface.</title>
        <authorList>
            <person name="Treitli S.C."/>
            <person name="Kolisko M."/>
            <person name="Husnik F."/>
            <person name="Keeling P."/>
            <person name="Hampl V."/>
        </authorList>
    </citation>
    <scope>NUCLEOTIDE SEQUENCE [LARGE SCALE GENOMIC DNA]</scope>
    <source>
        <strain evidence="2">ST1C</strain>
    </source>
</reference>
<comment type="caution">
    <text evidence="2">The sequence shown here is derived from an EMBL/GenBank/DDBJ whole genome shotgun (WGS) entry which is preliminary data.</text>
</comment>
<dbReference type="Proteomes" id="UP000324800">
    <property type="component" value="Unassembled WGS sequence"/>
</dbReference>
<feature type="region of interest" description="Disordered" evidence="1">
    <location>
        <begin position="421"/>
        <end position="448"/>
    </location>
</feature>
<evidence type="ECO:0000256" key="1">
    <source>
        <dbReference type="SAM" id="MobiDB-lite"/>
    </source>
</evidence>